<dbReference type="EMBL" id="RJKX01000015">
    <property type="protein sequence ID" value="ROP84138.1"/>
    <property type="molecule type" value="Genomic_DNA"/>
</dbReference>
<name>A0A3N1L0L7_9PROT</name>
<dbReference type="InterPro" id="IPR019734">
    <property type="entry name" value="TPR_rpt"/>
</dbReference>
<evidence type="ECO:0000313" key="4">
    <source>
        <dbReference type="EMBL" id="ROP84138.1"/>
    </source>
</evidence>
<evidence type="ECO:0000256" key="3">
    <source>
        <dbReference type="PROSITE-ProRule" id="PRU00339"/>
    </source>
</evidence>
<organism evidence="4 5">
    <name type="scientific">Stella humosa</name>
    <dbReference type="NCBI Taxonomy" id="94"/>
    <lineage>
        <taxon>Bacteria</taxon>
        <taxon>Pseudomonadati</taxon>
        <taxon>Pseudomonadota</taxon>
        <taxon>Alphaproteobacteria</taxon>
        <taxon>Rhodospirillales</taxon>
        <taxon>Stellaceae</taxon>
        <taxon>Stella</taxon>
    </lineage>
</organism>
<dbReference type="InterPro" id="IPR051012">
    <property type="entry name" value="CellSynth/LPSAsmb/PSIAsmb"/>
</dbReference>
<dbReference type="SUPFAM" id="SSF48452">
    <property type="entry name" value="TPR-like"/>
    <property type="match status" value="1"/>
</dbReference>
<evidence type="ECO:0000256" key="2">
    <source>
        <dbReference type="ARBA" id="ARBA00022803"/>
    </source>
</evidence>
<dbReference type="Proteomes" id="UP000278222">
    <property type="component" value="Unassembled WGS sequence"/>
</dbReference>
<accession>A0A3N1L0L7</accession>
<proteinExistence type="predicted"/>
<dbReference type="Pfam" id="PF13432">
    <property type="entry name" value="TPR_16"/>
    <property type="match status" value="2"/>
</dbReference>
<keyword evidence="5" id="KW-1185">Reference proteome</keyword>
<feature type="repeat" description="TPR" evidence="3">
    <location>
        <begin position="518"/>
        <end position="551"/>
    </location>
</feature>
<keyword evidence="1" id="KW-0677">Repeat</keyword>
<feature type="repeat" description="TPR" evidence="3">
    <location>
        <begin position="449"/>
        <end position="482"/>
    </location>
</feature>
<protein>
    <submittedName>
        <fullName evidence="4">Tetratricopeptide repeat protein</fullName>
    </submittedName>
</protein>
<reference evidence="4 5" key="1">
    <citation type="submission" date="2018-11" db="EMBL/GenBank/DDBJ databases">
        <title>Genomic Encyclopedia of Type Strains, Phase IV (KMG-IV): sequencing the most valuable type-strain genomes for metagenomic binning, comparative biology and taxonomic classification.</title>
        <authorList>
            <person name="Goeker M."/>
        </authorList>
    </citation>
    <scope>NUCLEOTIDE SEQUENCE [LARGE SCALE GENOMIC DNA]</scope>
    <source>
        <strain evidence="4 5">DSM 5900</strain>
    </source>
</reference>
<dbReference type="PROSITE" id="PS50005">
    <property type="entry name" value="TPR"/>
    <property type="match status" value="3"/>
</dbReference>
<keyword evidence="2 3" id="KW-0802">TPR repeat</keyword>
<dbReference type="RefSeq" id="WP_123691833.1">
    <property type="nucleotide sequence ID" value="NZ_AP019700.1"/>
</dbReference>
<comment type="caution">
    <text evidence="4">The sequence shown here is derived from an EMBL/GenBank/DDBJ whole genome shotgun (WGS) entry which is preliminary data.</text>
</comment>
<dbReference type="Gene3D" id="1.25.40.10">
    <property type="entry name" value="Tetratricopeptide repeat domain"/>
    <property type="match status" value="2"/>
</dbReference>
<dbReference type="SMART" id="SM00028">
    <property type="entry name" value="TPR"/>
    <property type="match status" value="6"/>
</dbReference>
<gene>
    <name evidence="4" type="ORF">EDC65_3486</name>
</gene>
<dbReference type="AlphaFoldDB" id="A0A3N1L0L7"/>
<dbReference type="InterPro" id="IPR011990">
    <property type="entry name" value="TPR-like_helical_dom_sf"/>
</dbReference>
<evidence type="ECO:0000256" key="1">
    <source>
        <dbReference type="ARBA" id="ARBA00022737"/>
    </source>
</evidence>
<feature type="repeat" description="TPR" evidence="3">
    <location>
        <begin position="552"/>
        <end position="585"/>
    </location>
</feature>
<sequence>MPVAPTSIPGRPAAFAPQASARQRLTIRARGFWLGLAGSALLAASPGVAWSAGEQAALDPEIAAAIDAAGKTPGKTATGAYLAGLHAQRQHQYGIAADFILEALTADPDEATLRMRAFQLLVSEGRTVEAAGLAKGIAVDNPGAGLANLALTVDAIGRGDTAAAQAFLERMPDGGINRLVVPLIRAWIQAEAGRVDAALAALEPLRQQAALKTVIALQSALILDRAGRADDAAARYKLADQGGAGNLRLARLHINFLLRQGNFAGAEDVARRFAEATGEPELLAGENAQIAARKPGTPPMVGDSKAGLAEALFDVATAANQPQSRDLALIVTRLTLSLNPDHTLARMLLADLLEDYDRYDAARQAYLDIGTDSPFHWSARLRAASALDKLERTDEAVGELSRLVEERKDRPEAALRLGDILRARSRFPDAVAAYDTGLGRIERIEPRHWSAIYSRGIALERSKIWDRAEADFLKALELQPDQPYVLNYLAYSWVDRGLNLERSLGMLRKAVELRPEDGYIVDSLGWVMYRMGRFDEATEQLERAVELRPLDPVINDHLGDAYWRTGRRQEARVQWQRALTLKPEPDQVAPIEAKLSRGLDAAAKPANGG</sequence>
<dbReference type="PANTHER" id="PTHR45586:SF1">
    <property type="entry name" value="LIPOPOLYSACCHARIDE ASSEMBLY PROTEIN B"/>
    <property type="match status" value="1"/>
</dbReference>
<dbReference type="PANTHER" id="PTHR45586">
    <property type="entry name" value="TPR REPEAT-CONTAINING PROTEIN PA4667"/>
    <property type="match status" value="1"/>
</dbReference>
<evidence type="ECO:0000313" key="5">
    <source>
        <dbReference type="Proteomes" id="UP000278222"/>
    </source>
</evidence>
<dbReference type="OrthoDB" id="9766710at2"/>